<name>A0A4Z1KDH5_9HELO</name>
<comment type="caution">
    <text evidence="1">The sequence shown here is derived from an EMBL/GenBank/DDBJ whole genome shotgun (WGS) entry which is preliminary data.</text>
</comment>
<proteinExistence type="predicted"/>
<organism evidence="1 2">
    <name type="scientific">Botrytis porri</name>
    <dbReference type="NCBI Taxonomy" id="87229"/>
    <lineage>
        <taxon>Eukaryota</taxon>
        <taxon>Fungi</taxon>
        <taxon>Dikarya</taxon>
        <taxon>Ascomycota</taxon>
        <taxon>Pezizomycotina</taxon>
        <taxon>Leotiomycetes</taxon>
        <taxon>Helotiales</taxon>
        <taxon>Sclerotiniaceae</taxon>
        <taxon>Botrytis</taxon>
    </lineage>
</organism>
<accession>A0A4Z1KDH5</accession>
<protein>
    <submittedName>
        <fullName evidence="1">Uncharacterized protein</fullName>
    </submittedName>
</protein>
<reference evidence="1 2" key="1">
    <citation type="submission" date="2017-12" db="EMBL/GenBank/DDBJ databases">
        <title>Comparative genomics of Botrytis spp.</title>
        <authorList>
            <person name="Valero-Jimenez C.A."/>
            <person name="Tapia P."/>
            <person name="Veloso J."/>
            <person name="Silva-Moreno E."/>
            <person name="Staats M."/>
            <person name="Valdes J.H."/>
            <person name="Van Kan J.A.L."/>
        </authorList>
    </citation>
    <scope>NUCLEOTIDE SEQUENCE [LARGE SCALE GENOMIC DNA]</scope>
    <source>
        <strain evidence="1 2">MUCL3349</strain>
    </source>
</reference>
<evidence type="ECO:0000313" key="2">
    <source>
        <dbReference type="Proteomes" id="UP000297280"/>
    </source>
</evidence>
<keyword evidence="2" id="KW-1185">Reference proteome</keyword>
<dbReference type="Proteomes" id="UP000297280">
    <property type="component" value="Unassembled WGS sequence"/>
</dbReference>
<evidence type="ECO:0000313" key="1">
    <source>
        <dbReference type="EMBL" id="TGO81582.1"/>
    </source>
</evidence>
<gene>
    <name evidence="1" type="ORF">BPOR_1096g00050</name>
</gene>
<sequence>MFPIQPRRRRQRDKKLRSICIRARIRHRQYSCALPGDWTPQEGSRFRPGRYRWDLRFGA</sequence>
<dbReference type="EMBL" id="PQXO01001090">
    <property type="protein sequence ID" value="TGO81582.1"/>
    <property type="molecule type" value="Genomic_DNA"/>
</dbReference>
<dbReference type="AlphaFoldDB" id="A0A4Z1KDH5"/>